<evidence type="ECO:0000256" key="2">
    <source>
        <dbReference type="ARBA" id="ARBA00022516"/>
    </source>
</evidence>
<dbReference type="Pfam" id="PF20791">
    <property type="entry name" value="Acyl-ACP_TE_C"/>
    <property type="match status" value="1"/>
</dbReference>
<keyword evidence="5" id="KW-0809">Transit peptide</keyword>
<name>A0AAX1N2T6_9BACT</name>
<dbReference type="Pfam" id="PF01643">
    <property type="entry name" value="Acyl-ACP_TE"/>
    <property type="match status" value="1"/>
</dbReference>
<feature type="domain" description="Acyl-ACP thioesterase-like C-terminal" evidence="9">
    <location>
        <begin position="157"/>
        <end position="249"/>
    </location>
</feature>
<keyword evidence="6" id="KW-0443">Lipid metabolism</keyword>
<evidence type="ECO:0000256" key="4">
    <source>
        <dbReference type="ARBA" id="ARBA00022832"/>
    </source>
</evidence>
<dbReference type="Gene3D" id="3.10.129.10">
    <property type="entry name" value="Hotdog Thioesterase"/>
    <property type="match status" value="1"/>
</dbReference>
<feature type="domain" description="Acyl-ACP thioesterase N-terminal hotdog" evidence="8">
    <location>
        <begin position="14"/>
        <end position="131"/>
    </location>
</feature>
<dbReference type="Proteomes" id="UP000678679">
    <property type="component" value="Chromosome 1"/>
</dbReference>
<keyword evidence="11" id="KW-1185">Reference proteome</keyword>
<keyword evidence="7" id="KW-0275">Fatty acid biosynthesis</keyword>
<dbReference type="InterPro" id="IPR049427">
    <property type="entry name" value="Acyl-ACP_TE_C"/>
</dbReference>
<dbReference type="PANTHER" id="PTHR31727:SF6">
    <property type="entry name" value="OLEOYL-ACYL CARRIER PROTEIN THIOESTERASE 1, CHLOROPLASTIC"/>
    <property type="match status" value="1"/>
</dbReference>
<evidence type="ECO:0000256" key="1">
    <source>
        <dbReference type="ARBA" id="ARBA00006500"/>
    </source>
</evidence>
<keyword evidence="4" id="KW-0276">Fatty acid metabolism</keyword>
<dbReference type="InterPro" id="IPR029069">
    <property type="entry name" value="HotDog_dom_sf"/>
</dbReference>
<proteinExistence type="inferred from homology"/>
<dbReference type="GO" id="GO:0016297">
    <property type="term" value="F:fatty acyl-[ACP] hydrolase activity"/>
    <property type="evidence" value="ECO:0007669"/>
    <property type="project" value="InterPro"/>
</dbReference>
<dbReference type="InterPro" id="IPR045023">
    <property type="entry name" value="FATA/B"/>
</dbReference>
<protein>
    <recommendedName>
        <fullName evidence="12">Acyl-ACP thioesterase</fullName>
    </recommendedName>
</protein>
<dbReference type="EMBL" id="CP076132">
    <property type="protein sequence ID" value="QWG00470.1"/>
    <property type="molecule type" value="Genomic_DNA"/>
</dbReference>
<keyword evidence="3" id="KW-0378">Hydrolase</keyword>
<dbReference type="InterPro" id="IPR002864">
    <property type="entry name" value="Acyl-ACP_thioesterase_NHD"/>
</dbReference>
<evidence type="ECO:0000313" key="11">
    <source>
        <dbReference type="Proteomes" id="UP000678679"/>
    </source>
</evidence>
<dbReference type="GO" id="GO:0000036">
    <property type="term" value="F:acyl carrier activity"/>
    <property type="evidence" value="ECO:0007669"/>
    <property type="project" value="TreeGrafter"/>
</dbReference>
<evidence type="ECO:0000256" key="5">
    <source>
        <dbReference type="ARBA" id="ARBA00022946"/>
    </source>
</evidence>
<keyword evidence="2" id="KW-0444">Lipid biosynthesis</keyword>
<evidence type="ECO:0000256" key="6">
    <source>
        <dbReference type="ARBA" id="ARBA00023098"/>
    </source>
</evidence>
<dbReference type="KEGG" id="fya:KMW28_12480"/>
<dbReference type="AlphaFoldDB" id="A0AAX1N2T6"/>
<comment type="similarity">
    <text evidence="1">Belongs to the acyl-ACP thioesterase family.</text>
</comment>
<reference evidence="10 11" key="1">
    <citation type="submission" date="2021-05" db="EMBL/GenBank/DDBJ databases">
        <title>Comparative genomic studies on the polysaccharide-degrading batcterial strains of the Flammeovirga genus.</title>
        <authorList>
            <person name="Zewei F."/>
            <person name="Zheng Z."/>
            <person name="Yu L."/>
            <person name="Ruyue G."/>
            <person name="Yanhong M."/>
            <person name="Yuanyuan C."/>
            <person name="Jingyan G."/>
            <person name="Wenjun H."/>
        </authorList>
    </citation>
    <scope>NUCLEOTIDE SEQUENCE [LARGE SCALE GENOMIC DNA]</scope>
    <source>
        <strain evidence="10 11">NBRC:100898</strain>
    </source>
</reference>
<evidence type="ECO:0000256" key="3">
    <source>
        <dbReference type="ARBA" id="ARBA00022801"/>
    </source>
</evidence>
<evidence type="ECO:0008006" key="12">
    <source>
        <dbReference type="Google" id="ProtNLM"/>
    </source>
</evidence>
<evidence type="ECO:0000256" key="7">
    <source>
        <dbReference type="ARBA" id="ARBA00023160"/>
    </source>
</evidence>
<organism evidence="10 11">
    <name type="scientific">Flammeovirga yaeyamensis</name>
    <dbReference type="NCBI Taxonomy" id="367791"/>
    <lineage>
        <taxon>Bacteria</taxon>
        <taxon>Pseudomonadati</taxon>
        <taxon>Bacteroidota</taxon>
        <taxon>Cytophagia</taxon>
        <taxon>Cytophagales</taxon>
        <taxon>Flammeovirgaceae</taxon>
        <taxon>Flammeovirga</taxon>
    </lineage>
</organism>
<dbReference type="SUPFAM" id="SSF54637">
    <property type="entry name" value="Thioesterase/thiol ester dehydrase-isomerase"/>
    <property type="match status" value="2"/>
</dbReference>
<gene>
    <name evidence="10" type="ORF">KMW28_12480</name>
</gene>
<dbReference type="PANTHER" id="PTHR31727">
    <property type="entry name" value="OLEOYL-ACYL CARRIER PROTEIN THIOESTERASE 1, CHLOROPLASTIC"/>
    <property type="match status" value="1"/>
</dbReference>
<evidence type="ECO:0000259" key="8">
    <source>
        <dbReference type="Pfam" id="PF01643"/>
    </source>
</evidence>
<evidence type="ECO:0000313" key="10">
    <source>
        <dbReference type="EMBL" id="QWG00470.1"/>
    </source>
</evidence>
<evidence type="ECO:0000259" key="9">
    <source>
        <dbReference type="Pfam" id="PF20791"/>
    </source>
</evidence>
<accession>A0AAX1N2T6</accession>
<dbReference type="RefSeq" id="WP_169663129.1">
    <property type="nucleotide sequence ID" value="NZ_CP076132.1"/>
</dbReference>
<sequence>MMSSSLKEGVWSEHQTVKAHQIGPGYKMKPSTISEIFQEVAGNHSNAEKFGLREMMKNGHAWVLGSLKYEVKKWPKWTEDLHITTWVYDVQKLSSQRNFLIKDDKGNVIIQGSSIWFGIDLRRRRPIMITEFMDKVTQRDDLNTLEKPSKLKPPSSKDFESKRKVVYSELDPVNHVNNIKYFDWMLDSIPHSFKSKKLVEVEINYLSEVILDQEVDVITEQQQSENGYHLITGIYKEDKPACIIHTKWELI</sequence>